<accession>A0A239G0Q4</accession>
<feature type="domain" description="Histidine kinase" evidence="5">
    <location>
        <begin position="318"/>
        <end position="509"/>
    </location>
</feature>
<dbReference type="InterPro" id="IPR003594">
    <property type="entry name" value="HATPase_dom"/>
</dbReference>
<dbReference type="AlphaFoldDB" id="A0A239G0Q4"/>
<dbReference type="InterPro" id="IPR000014">
    <property type="entry name" value="PAS"/>
</dbReference>
<dbReference type="PANTHER" id="PTHR24421:SF59">
    <property type="entry name" value="OXYGEN SENSOR HISTIDINE KINASE NREB"/>
    <property type="match status" value="1"/>
</dbReference>
<dbReference type="InterPro" id="IPR035965">
    <property type="entry name" value="PAS-like_dom_sf"/>
</dbReference>
<dbReference type="InterPro" id="IPR005467">
    <property type="entry name" value="His_kinase_dom"/>
</dbReference>
<dbReference type="Gene3D" id="3.30.450.20">
    <property type="entry name" value="PAS domain"/>
    <property type="match status" value="2"/>
</dbReference>
<keyword evidence="1" id="KW-0808">Transferase</keyword>
<dbReference type="RefSeq" id="WP_245844859.1">
    <property type="nucleotide sequence ID" value="NZ_FZOT01000004.1"/>
</dbReference>
<feature type="domain" description="PAS" evidence="6">
    <location>
        <begin position="179"/>
        <end position="237"/>
    </location>
</feature>
<evidence type="ECO:0000256" key="1">
    <source>
        <dbReference type="ARBA" id="ARBA00022679"/>
    </source>
</evidence>
<protein>
    <submittedName>
        <fullName evidence="7">PAS domain S-box-containing protein</fullName>
    </submittedName>
</protein>
<dbReference type="Proteomes" id="UP000198284">
    <property type="component" value="Unassembled WGS sequence"/>
</dbReference>
<reference evidence="7 8" key="1">
    <citation type="submission" date="2017-06" db="EMBL/GenBank/DDBJ databases">
        <authorList>
            <person name="Kim H.J."/>
            <person name="Triplett B.A."/>
        </authorList>
    </citation>
    <scope>NUCLEOTIDE SEQUENCE [LARGE SCALE GENOMIC DNA]</scope>
    <source>
        <strain evidence="7 8">U15</strain>
    </source>
</reference>
<dbReference type="InterPro" id="IPR013655">
    <property type="entry name" value="PAS_fold_3"/>
</dbReference>
<gene>
    <name evidence="7" type="ORF">SAMN06265795_104161</name>
</gene>
<dbReference type="Gene3D" id="3.30.565.10">
    <property type="entry name" value="Histidine kinase-like ATPase, C-terminal domain"/>
    <property type="match status" value="1"/>
</dbReference>
<evidence type="ECO:0000256" key="2">
    <source>
        <dbReference type="ARBA" id="ARBA00022777"/>
    </source>
</evidence>
<evidence type="ECO:0000259" key="6">
    <source>
        <dbReference type="PROSITE" id="PS50112"/>
    </source>
</evidence>
<dbReference type="CDD" id="cd16917">
    <property type="entry name" value="HATPase_UhpB-NarQ-NarX-like"/>
    <property type="match status" value="1"/>
</dbReference>
<dbReference type="Pfam" id="PF07730">
    <property type="entry name" value="HisKA_3"/>
    <property type="match status" value="1"/>
</dbReference>
<dbReference type="GO" id="GO:0000155">
    <property type="term" value="F:phosphorelay sensor kinase activity"/>
    <property type="evidence" value="ECO:0007669"/>
    <property type="project" value="InterPro"/>
</dbReference>
<evidence type="ECO:0000256" key="3">
    <source>
        <dbReference type="ARBA" id="ARBA00023012"/>
    </source>
</evidence>
<sequence>MPPVLDSIQTDVDPRGDLMRTDAPASGTNRQEIMQAEWLPIVMQGTFNEIYVVEPHGLRLVQVNDAGRRNLQFRDDELRGMTLADLNRDCSLEELDHRLAAIADGLSGSLQFDTVHVRRDGSCYPVEYRISYCAAAEKPVYIVIGNDISARQESERALQLSEARIQAMVSHTPGLVYQFLLRDDGSVSFPYLSDGCEALLGISAERLRANSRLFLELILPEDRPSYLESMQASATGMKAWNWEGRLWIEKWKDIKWINLRSTPRALAGQGIQWEGIMTNITQSKLEEAEIKRSRAQLAELSAHIQTVKENERTRIAREIHDDLGGNLTAIKMAMTLLARRLSPEDAELAEKASYVNSLIDRTIEAVHRITVDLRPGILDFGIVAAIDWQAKEFEKHAGIPCSFTCNKKDIELHNDQATALFRIFQEALTNIGKHAQASEVRVKLARTNRGVHLEVCDNGRGIATTDRLKPKSFGIRGMAERASALGGSLTVGSAPGGGCMVSLRIPLAARAG</sequence>
<evidence type="ECO:0000313" key="7">
    <source>
        <dbReference type="EMBL" id="SNS62043.1"/>
    </source>
</evidence>
<organism evidence="7 8">
    <name type="scientific">Noviherbaspirillum humi</name>
    <dbReference type="NCBI Taxonomy" id="1688639"/>
    <lineage>
        <taxon>Bacteria</taxon>
        <taxon>Pseudomonadati</taxon>
        <taxon>Pseudomonadota</taxon>
        <taxon>Betaproteobacteria</taxon>
        <taxon>Burkholderiales</taxon>
        <taxon>Oxalobacteraceae</taxon>
        <taxon>Noviherbaspirillum</taxon>
    </lineage>
</organism>
<dbReference type="GO" id="GO:0016020">
    <property type="term" value="C:membrane"/>
    <property type="evidence" value="ECO:0007669"/>
    <property type="project" value="InterPro"/>
</dbReference>
<name>A0A239G0Q4_9BURK</name>
<keyword evidence="8" id="KW-1185">Reference proteome</keyword>
<dbReference type="Pfam" id="PF13426">
    <property type="entry name" value="PAS_9"/>
    <property type="match status" value="1"/>
</dbReference>
<dbReference type="EMBL" id="FZOT01000004">
    <property type="protein sequence ID" value="SNS62043.1"/>
    <property type="molecule type" value="Genomic_DNA"/>
</dbReference>
<dbReference type="CDD" id="cd00130">
    <property type="entry name" value="PAS"/>
    <property type="match status" value="2"/>
</dbReference>
<evidence type="ECO:0000256" key="4">
    <source>
        <dbReference type="SAM" id="MobiDB-lite"/>
    </source>
</evidence>
<dbReference type="SUPFAM" id="SSF55874">
    <property type="entry name" value="ATPase domain of HSP90 chaperone/DNA topoisomerase II/histidine kinase"/>
    <property type="match status" value="1"/>
</dbReference>
<dbReference type="InterPro" id="IPR050482">
    <property type="entry name" value="Sensor_HK_TwoCompSys"/>
</dbReference>
<dbReference type="GO" id="GO:0046983">
    <property type="term" value="F:protein dimerization activity"/>
    <property type="evidence" value="ECO:0007669"/>
    <property type="project" value="InterPro"/>
</dbReference>
<evidence type="ECO:0000313" key="8">
    <source>
        <dbReference type="Proteomes" id="UP000198284"/>
    </source>
</evidence>
<proteinExistence type="predicted"/>
<feature type="region of interest" description="Disordered" evidence="4">
    <location>
        <begin position="1"/>
        <end position="29"/>
    </location>
</feature>
<dbReference type="InterPro" id="IPR011712">
    <property type="entry name" value="Sig_transdc_His_kin_sub3_dim/P"/>
</dbReference>
<evidence type="ECO:0000259" key="5">
    <source>
        <dbReference type="PROSITE" id="PS50109"/>
    </source>
</evidence>
<dbReference type="SUPFAM" id="SSF55785">
    <property type="entry name" value="PYP-like sensor domain (PAS domain)"/>
    <property type="match status" value="2"/>
</dbReference>
<dbReference type="PANTHER" id="PTHR24421">
    <property type="entry name" value="NITRATE/NITRITE SENSOR PROTEIN NARX-RELATED"/>
    <property type="match status" value="1"/>
</dbReference>
<keyword evidence="3" id="KW-0902">Two-component regulatory system</keyword>
<dbReference type="Gene3D" id="1.20.5.1930">
    <property type="match status" value="1"/>
</dbReference>
<dbReference type="InterPro" id="IPR036890">
    <property type="entry name" value="HATPase_C_sf"/>
</dbReference>
<dbReference type="NCBIfam" id="TIGR00229">
    <property type="entry name" value="sensory_box"/>
    <property type="match status" value="1"/>
</dbReference>
<dbReference type="Pfam" id="PF02518">
    <property type="entry name" value="HATPase_c"/>
    <property type="match status" value="1"/>
</dbReference>
<keyword evidence="2" id="KW-0418">Kinase</keyword>
<dbReference type="PROSITE" id="PS50109">
    <property type="entry name" value="HIS_KIN"/>
    <property type="match status" value="1"/>
</dbReference>
<dbReference type="PROSITE" id="PS50112">
    <property type="entry name" value="PAS"/>
    <property type="match status" value="1"/>
</dbReference>
<dbReference type="SMART" id="SM00091">
    <property type="entry name" value="PAS"/>
    <property type="match status" value="2"/>
</dbReference>
<dbReference type="Pfam" id="PF08447">
    <property type="entry name" value="PAS_3"/>
    <property type="match status" value="1"/>
</dbReference>
<dbReference type="SMART" id="SM00387">
    <property type="entry name" value="HATPase_c"/>
    <property type="match status" value="1"/>
</dbReference>